<evidence type="ECO:0000256" key="9">
    <source>
        <dbReference type="RuleBase" id="RU361186"/>
    </source>
</evidence>
<dbReference type="SUPFAM" id="SSF51989">
    <property type="entry name" value="Glycosyl hydrolases family 6, cellulases"/>
    <property type="match status" value="1"/>
</dbReference>
<evidence type="ECO:0000256" key="6">
    <source>
        <dbReference type="ARBA" id="ARBA00023295"/>
    </source>
</evidence>
<gene>
    <name evidence="11" type="ORF">GCM10010307_70570</name>
</gene>
<dbReference type="InterPro" id="IPR001524">
    <property type="entry name" value="Glyco_hydro_6_CS"/>
</dbReference>
<dbReference type="PANTHER" id="PTHR34876">
    <property type="match status" value="1"/>
</dbReference>
<dbReference type="Gene3D" id="2.60.120.260">
    <property type="entry name" value="Galactose-binding domain-like"/>
    <property type="match status" value="1"/>
</dbReference>
<dbReference type="InterPro" id="IPR016288">
    <property type="entry name" value="Beta_cellobiohydrolase"/>
</dbReference>
<keyword evidence="1" id="KW-0732">Signal</keyword>
<evidence type="ECO:0000256" key="5">
    <source>
        <dbReference type="ARBA" id="ARBA00023277"/>
    </source>
</evidence>
<evidence type="ECO:0000256" key="2">
    <source>
        <dbReference type="ARBA" id="ARBA00022801"/>
    </source>
</evidence>
<dbReference type="InterPro" id="IPR003305">
    <property type="entry name" value="CenC_carb-bd"/>
</dbReference>
<comment type="similarity">
    <text evidence="9">Belongs to the glycosyl hydrolase family 6.</text>
</comment>
<dbReference type="Pfam" id="PF01341">
    <property type="entry name" value="Glyco_hydro_6"/>
    <property type="match status" value="1"/>
</dbReference>
<proteinExistence type="inferred from homology"/>
<protein>
    <recommendedName>
        <fullName evidence="9">Glucanase</fullName>
        <ecNumber evidence="9">3.2.1.-</ecNumber>
    </recommendedName>
</protein>
<dbReference type="EMBL" id="BAAASJ010000113">
    <property type="protein sequence ID" value="GAA2656686.1"/>
    <property type="molecule type" value="Genomic_DNA"/>
</dbReference>
<evidence type="ECO:0000313" key="12">
    <source>
        <dbReference type="Proteomes" id="UP001500151"/>
    </source>
</evidence>
<sequence length="444" mass="46834">MPALYGDLITNGSFTAGTTGWWTGEPTYVTVSAPGTGLEATATTDATNLWDALLGQNNLILRPGCRYTLSFTARASQPGTTLRALVGLGADPWTPALDKTLTLGTADTCFTLPFTSPLDTATGQLTFQFGQSTAVTVHLTEIRLTCSTADEGFYVDPDSNAAKWLTTANRDDPRTKKIDRSMVRRPGARWFGDWNRDIKTDLDAYVGAAAAKGQLPIITLYNVHNRDNGGESSGGAPSPEAYRAWIDAAVAGIADRPALVIVEPDSLAQLDNLPTAAARTDRTALIAYAAQALGTLPATTAYLDGGNATWIRPAEMATLLRDAGVAHVRGFAVNVANFDAVDVCCTYATQITTELARLGVPGRGFVVDTSRNGNGAMNAEGQHVDWCNPAGRRLGVPSSIGVGGADYLLWIKVPGDSDGSCGIGEGIRAGTFSPYLAERLIDGR</sequence>
<evidence type="ECO:0000256" key="4">
    <source>
        <dbReference type="ARBA" id="ARBA00023157"/>
    </source>
</evidence>
<keyword evidence="3 9" id="KW-0136">Cellulose degradation</keyword>
<keyword evidence="4" id="KW-1015">Disulfide bond</keyword>
<reference evidence="12" key="1">
    <citation type="journal article" date="2019" name="Int. J. Syst. Evol. Microbiol.">
        <title>The Global Catalogue of Microorganisms (GCM) 10K type strain sequencing project: providing services to taxonomists for standard genome sequencing and annotation.</title>
        <authorList>
            <consortium name="The Broad Institute Genomics Platform"/>
            <consortium name="The Broad Institute Genome Sequencing Center for Infectious Disease"/>
            <person name="Wu L."/>
            <person name="Ma J."/>
        </authorList>
    </citation>
    <scope>NUCLEOTIDE SEQUENCE [LARGE SCALE GENOMIC DNA]</scope>
    <source>
        <strain evidence="12">JCM 4524</strain>
    </source>
</reference>
<keyword evidence="5 9" id="KW-0119">Carbohydrate metabolism</keyword>
<dbReference type="PIRSF" id="PIRSF001100">
    <property type="entry name" value="Beta_cellobiohydrolase"/>
    <property type="match status" value="1"/>
</dbReference>
<dbReference type="InterPro" id="IPR008979">
    <property type="entry name" value="Galactose-bd-like_sf"/>
</dbReference>
<dbReference type="SUPFAM" id="SSF49785">
    <property type="entry name" value="Galactose-binding domain-like"/>
    <property type="match status" value="1"/>
</dbReference>
<evidence type="ECO:0000256" key="8">
    <source>
        <dbReference type="PROSITE-ProRule" id="PRU10057"/>
    </source>
</evidence>
<dbReference type="Pfam" id="PF02018">
    <property type="entry name" value="CBM_4_9"/>
    <property type="match status" value="1"/>
</dbReference>
<dbReference type="RefSeq" id="WP_344395348.1">
    <property type="nucleotide sequence ID" value="NZ_BAAASJ010000113.1"/>
</dbReference>
<name>A0ABP6DZS2_9ACTN</name>
<dbReference type="PROSITE" id="PS00656">
    <property type="entry name" value="GLYCOSYL_HYDROL_F6_2"/>
    <property type="match status" value="1"/>
</dbReference>
<dbReference type="EC" id="3.2.1.-" evidence="9"/>
<evidence type="ECO:0000256" key="7">
    <source>
        <dbReference type="ARBA" id="ARBA00023326"/>
    </source>
</evidence>
<evidence type="ECO:0000256" key="1">
    <source>
        <dbReference type="ARBA" id="ARBA00022729"/>
    </source>
</evidence>
<keyword evidence="7 9" id="KW-0624">Polysaccharide degradation</keyword>
<dbReference type="PRINTS" id="PR00733">
    <property type="entry name" value="GLHYDRLASE6"/>
</dbReference>
<keyword evidence="12" id="KW-1185">Reference proteome</keyword>
<keyword evidence="6 9" id="KW-0326">Glycosidase</keyword>
<keyword evidence="2 9" id="KW-0378">Hydrolase</keyword>
<dbReference type="Gene3D" id="3.20.20.40">
    <property type="entry name" value="1, 4-beta cellobiohydrolase"/>
    <property type="match status" value="1"/>
</dbReference>
<evidence type="ECO:0000313" key="11">
    <source>
        <dbReference type="EMBL" id="GAA2656686.1"/>
    </source>
</evidence>
<evidence type="ECO:0000256" key="3">
    <source>
        <dbReference type="ARBA" id="ARBA00023001"/>
    </source>
</evidence>
<dbReference type="InterPro" id="IPR036434">
    <property type="entry name" value="Beta_cellobiohydrolase_sf"/>
</dbReference>
<dbReference type="Proteomes" id="UP001500151">
    <property type="component" value="Unassembled WGS sequence"/>
</dbReference>
<feature type="active site" description="Proton donor" evidence="8">
    <location>
        <position position="265"/>
    </location>
</feature>
<comment type="caution">
    <text evidence="11">The sequence shown here is derived from an EMBL/GenBank/DDBJ whole genome shotgun (WGS) entry which is preliminary data.</text>
</comment>
<feature type="domain" description="CBM-cenC" evidence="10">
    <location>
        <begin position="7"/>
        <end position="130"/>
    </location>
</feature>
<organism evidence="11 12">
    <name type="scientific">Streptomyces vastus</name>
    <dbReference type="NCBI Taxonomy" id="285451"/>
    <lineage>
        <taxon>Bacteria</taxon>
        <taxon>Bacillati</taxon>
        <taxon>Actinomycetota</taxon>
        <taxon>Actinomycetes</taxon>
        <taxon>Kitasatosporales</taxon>
        <taxon>Streptomycetaceae</taxon>
        <taxon>Streptomyces</taxon>
    </lineage>
</organism>
<dbReference type="PANTHER" id="PTHR34876:SF4">
    <property type="entry name" value="1,4-BETA-D-GLUCAN CELLOBIOHYDROLASE C-RELATED"/>
    <property type="match status" value="1"/>
</dbReference>
<evidence type="ECO:0000259" key="10">
    <source>
        <dbReference type="Pfam" id="PF02018"/>
    </source>
</evidence>
<accession>A0ABP6DZS2</accession>